<dbReference type="EMBL" id="JAKJXO020000004">
    <property type="protein sequence ID" value="KAL1606235.1"/>
    <property type="molecule type" value="Genomic_DNA"/>
</dbReference>
<comment type="caution">
    <text evidence="1">The sequence shown here is derived from an EMBL/GenBank/DDBJ whole genome shotgun (WGS) entry which is preliminary data.</text>
</comment>
<proteinExistence type="predicted"/>
<accession>A0ABR3RP69</accession>
<dbReference type="Proteomes" id="UP001521785">
    <property type="component" value="Unassembled WGS sequence"/>
</dbReference>
<gene>
    <name evidence="1" type="ORF">SLS60_003637</name>
</gene>
<evidence type="ECO:0000313" key="2">
    <source>
        <dbReference type="Proteomes" id="UP001521785"/>
    </source>
</evidence>
<organism evidence="1 2">
    <name type="scientific">Paraconiothyrium brasiliense</name>
    <dbReference type="NCBI Taxonomy" id="300254"/>
    <lineage>
        <taxon>Eukaryota</taxon>
        <taxon>Fungi</taxon>
        <taxon>Dikarya</taxon>
        <taxon>Ascomycota</taxon>
        <taxon>Pezizomycotina</taxon>
        <taxon>Dothideomycetes</taxon>
        <taxon>Pleosporomycetidae</taxon>
        <taxon>Pleosporales</taxon>
        <taxon>Massarineae</taxon>
        <taxon>Didymosphaeriaceae</taxon>
        <taxon>Paraconiothyrium</taxon>
    </lineage>
</organism>
<sequence>MASIDWKVFPDLSEKTVEHVPFIKSRKFFAVDDSGSTAGLLIKKEHEFVERIRGKQFFNNKDAISLWGTQCDVPTTNFGKIEWRGRHGGTSPTEILKQPEALTRIRTSEVWFLVTDGEIYDGVVHELANLAEQHNILNVPIIFLIVGRRGLTPEMTNISVGISFFAGAQDTVILFKDCQTGNIYVIATKGCFASMGKTTGVQDLASWTSLARFTSEVELMKHLQTLEIRFPKAECRSYLPRGVSLGAEWEEANKGPACVDLDLLLQAGRLSDKDVSELLSEEAFNNLAIAYKIRGRTQEVRAFLQAQKIEQLAPKLEDISGAASIIAKLGLPEITNEERKLAQEQLREAHAKNREHYQNSIDNLASSVEAQALQNRNQLVDAGLRTLASIEAASFNAEILSRRSNRARRAEAITADHSVAVAHLDLEGPSYRGYCLVCCGEDETLSICLKALDAEHVDDNTTDFALNFPLAAGSSTKNVNIISSQNVCFQCALLAPSGMSIFKEELKAIIPAVHYDGSNKKYINEQLYFALTTGLATGAAGVAQLFMAILTEVLHTKSWAGAGLKVSGDEQTEAIQRKRTFDWMLDQLVQHTRTRETFNELGDWVEFPQALEWVAKDFQLNGLASFVITYPFAGFSKMLSLGKRTLVFTSDIMRRMRIAKAVYSIVAKYLADMQNAIQNGDQSEQWKQKYLEMIYQEFNATMIPKDRRLDSVVCDAKIFGDRLTACLGGFQREFQSLADDEDGSTIMRKIQLILFWLVYQQKAHCTAQTFFHTISQREHLASAVLDSSLAVPENELLSILLSIFAKEASYAIDASAAALHRTVIPFSNPFGASVLRCGVEPCGAIFCDQDMQTFNLRDIERVRQARATHMINVFGIRGRFENSQTGLPEPTATGKPPASTHLNLHIAVARTWAERNKEGRRAVIDDNHEREAFIASVRSKICEQGRGDVFSCEIDQDVRDVLPSFFSVLALALRLEGKTDEDITTYEHDFAQNKMEEKVRWELRATGHNR</sequence>
<evidence type="ECO:0000313" key="1">
    <source>
        <dbReference type="EMBL" id="KAL1606235.1"/>
    </source>
</evidence>
<reference evidence="1 2" key="1">
    <citation type="submission" date="2024-02" db="EMBL/GenBank/DDBJ databases">
        <title>De novo assembly and annotation of 12 fungi associated with fruit tree decline syndrome in Ontario, Canada.</title>
        <authorList>
            <person name="Sulman M."/>
            <person name="Ellouze W."/>
            <person name="Ilyukhin E."/>
        </authorList>
    </citation>
    <scope>NUCLEOTIDE SEQUENCE [LARGE SCALE GENOMIC DNA]</scope>
    <source>
        <strain evidence="1 2">M42-189</strain>
    </source>
</reference>
<protein>
    <submittedName>
        <fullName evidence="1">Uncharacterized protein</fullName>
    </submittedName>
</protein>
<keyword evidence="2" id="KW-1185">Reference proteome</keyword>
<name>A0ABR3RP69_9PLEO</name>